<organism evidence="1 2">
    <name type="scientific">Sphingomonas paeninsulae</name>
    <dbReference type="NCBI Taxonomy" id="2319844"/>
    <lineage>
        <taxon>Bacteria</taxon>
        <taxon>Pseudomonadati</taxon>
        <taxon>Pseudomonadota</taxon>
        <taxon>Alphaproteobacteria</taxon>
        <taxon>Sphingomonadales</taxon>
        <taxon>Sphingomonadaceae</taxon>
        <taxon>Sphingomonas</taxon>
    </lineage>
</organism>
<keyword evidence="2" id="KW-1185">Reference proteome</keyword>
<evidence type="ECO:0000313" key="2">
    <source>
        <dbReference type="Proteomes" id="UP000276254"/>
    </source>
</evidence>
<dbReference type="AlphaFoldDB" id="A0A494THH1"/>
<dbReference type="KEGG" id="spha:D3Y57_14350"/>
<reference evidence="1 2" key="1">
    <citation type="submission" date="2018-09" db="EMBL/GenBank/DDBJ databases">
        <title>Sphingomonas peninsula sp. nov., isolated from fildes peninsula, Antarctic soil.</title>
        <authorList>
            <person name="Yingchao G."/>
        </authorList>
    </citation>
    <scope>NUCLEOTIDE SEQUENCE [LARGE SCALE GENOMIC DNA]</scope>
    <source>
        <strain evidence="1 2">YZ-8</strain>
    </source>
</reference>
<gene>
    <name evidence="1" type="ORF">D3Y57_14350</name>
</gene>
<protein>
    <submittedName>
        <fullName evidence="1">Uncharacterized protein</fullName>
    </submittedName>
</protein>
<evidence type="ECO:0000313" key="1">
    <source>
        <dbReference type="EMBL" id="AYJ86904.1"/>
    </source>
</evidence>
<proteinExistence type="predicted"/>
<dbReference type="EMBL" id="CP032829">
    <property type="protein sequence ID" value="AYJ86904.1"/>
    <property type="molecule type" value="Genomic_DNA"/>
</dbReference>
<dbReference type="Proteomes" id="UP000276254">
    <property type="component" value="Chromosome"/>
</dbReference>
<name>A0A494THH1_SPHPE</name>
<accession>A0A494THH1</accession>
<sequence>MRLTADKLVRGVSECHGLPYTEVEAALYNLPINLVGLFDSPQGVSTLGGFLAGLLGRANDVPYQITTH</sequence>